<dbReference type="FunFam" id="1.10.15.30:FF:000002">
    <property type="entry name" value="50S ribosomal protein L30"/>
    <property type="match status" value="1"/>
</dbReference>
<reference evidence="6 7" key="1">
    <citation type="submission" date="2014-09" db="EMBL/GenBank/DDBJ databases">
        <title>Draft genome sequence of an obligately methylotrophic methanogen, Methanococcoides methylutens, isolated from marine sediment.</title>
        <authorList>
            <person name="Guan Y."/>
            <person name="Ngugi D.K."/>
            <person name="Blom J."/>
            <person name="Ali S."/>
            <person name="Ferry J.G."/>
            <person name="Stingl U."/>
        </authorList>
    </citation>
    <scope>NUCLEOTIDE SEQUENCE [LARGE SCALE GENOMIC DNA]</scope>
    <source>
        <strain evidence="6 7">DSM 2657</strain>
    </source>
</reference>
<dbReference type="CDD" id="cd01657">
    <property type="entry name" value="Ribosomal_L7_archeal_euk"/>
    <property type="match status" value="1"/>
</dbReference>
<dbReference type="InterPro" id="IPR018038">
    <property type="entry name" value="Ribosomal_uL30_CS"/>
</dbReference>
<evidence type="ECO:0000313" key="6">
    <source>
        <dbReference type="EMBL" id="KGK99540.1"/>
    </source>
</evidence>
<dbReference type="GO" id="GO:0006412">
    <property type="term" value="P:translation"/>
    <property type="evidence" value="ECO:0007669"/>
    <property type="project" value="UniProtKB-UniRule"/>
</dbReference>
<dbReference type="InterPro" id="IPR005997">
    <property type="entry name" value="Ribosomal_uL30_arc"/>
</dbReference>
<dbReference type="InterPro" id="IPR016082">
    <property type="entry name" value="Ribosomal_uL30_ferredoxin-like"/>
</dbReference>
<dbReference type="NCBIfam" id="NF004711">
    <property type="entry name" value="PRK06049.1"/>
    <property type="match status" value="1"/>
</dbReference>
<dbReference type="NCBIfam" id="TIGR01309">
    <property type="entry name" value="uL30_arch"/>
    <property type="match status" value="1"/>
</dbReference>
<dbReference type="InterPro" id="IPR039699">
    <property type="entry name" value="Ribosomal_uL30"/>
</dbReference>
<dbReference type="PANTHER" id="PTHR11524:SF16">
    <property type="entry name" value="LARGE RIBOSOMAL SUBUNIT PROTEIN UL30"/>
    <property type="match status" value="1"/>
</dbReference>
<feature type="domain" description="Large ribosomal subunit protein uL30-like ferredoxin-like fold" evidence="5">
    <location>
        <begin position="2"/>
        <end position="52"/>
    </location>
</feature>
<dbReference type="Pfam" id="PF00327">
    <property type="entry name" value="Ribosomal_L30"/>
    <property type="match status" value="1"/>
</dbReference>
<dbReference type="SUPFAM" id="SSF55129">
    <property type="entry name" value="Ribosomal protein L30p/L7e"/>
    <property type="match status" value="1"/>
</dbReference>
<keyword evidence="2 4" id="KW-0689">Ribosomal protein</keyword>
<evidence type="ECO:0000259" key="5">
    <source>
        <dbReference type="Pfam" id="PF00327"/>
    </source>
</evidence>
<dbReference type="InterPro" id="IPR035808">
    <property type="entry name" value="Ribosomal_uL30_euk_arc"/>
</dbReference>
<dbReference type="GO" id="GO:0003723">
    <property type="term" value="F:RNA binding"/>
    <property type="evidence" value="ECO:0007669"/>
    <property type="project" value="TreeGrafter"/>
</dbReference>
<dbReference type="HAMAP" id="MF_01371_A">
    <property type="entry name" value="Ribosomal_uL30_A"/>
    <property type="match status" value="1"/>
</dbReference>
<dbReference type="EMBL" id="JRHO01000005">
    <property type="protein sequence ID" value="KGK99540.1"/>
    <property type="molecule type" value="Genomic_DNA"/>
</dbReference>
<dbReference type="RefSeq" id="WP_048193270.1">
    <property type="nucleotide sequence ID" value="NZ_CAAGSM010000007.1"/>
</dbReference>
<dbReference type="AlphaFoldDB" id="A0A099T2X4"/>
<comment type="caution">
    <text evidence="6">The sequence shown here is derived from an EMBL/GenBank/DDBJ whole genome shotgun (WGS) entry which is preliminary data.</text>
</comment>
<dbReference type="OrthoDB" id="6379at2157"/>
<sequence>MFAVVRMRGQVNVRGEIEDTLGMLRLHKVNHCVFLADNPNNRGMIQKAKDYIAYGTIDADTLADVIAKRGRLEGDERVTDAYVKENTDFDSIKAFAEALVSGNAKINDVPGLKPVFRLHPPRKGHAGIKRTAQQGGVLGNHGEDIKTLLNKMR</sequence>
<protein>
    <recommendedName>
        <fullName evidence="4">Large ribosomal subunit protein uL30</fullName>
    </recommendedName>
</protein>
<dbReference type="GO" id="GO:0003735">
    <property type="term" value="F:structural constituent of ribosome"/>
    <property type="evidence" value="ECO:0007669"/>
    <property type="project" value="UniProtKB-UniRule"/>
</dbReference>
<accession>A0A099T2X4</accession>
<dbReference type="GO" id="GO:0022625">
    <property type="term" value="C:cytosolic large ribosomal subunit"/>
    <property type="evidence" value="ECO:0007669"/>
    <property type="project" value="UniProtKB-UniRule"/>
</dbReference>
<gene>
    <name evidence="6" type="primary">rpl30p</name>
    <name evidence="4" type="synonym">rpl30</name>
    <name evidence="6" type="ORF">LI82_01945</name>
</gene>
<comment type="subunit">
    <text evidence="4">Part of the 50S ribosomal subunit.</text>
</comment>
<keyword evidence="3 4" id="KW-0687">Ribonucleoprotein</keyword>
<evidence type="ECO:0000256" key="4">
    <source>
        <dbReference type="HAMAP-Rule" id="MF_01371"/>
    </source>
</evidence>
<dbReference type="Gene3D" id="1.10.15.30">
    <property type="match status" value="1"/>
</dbReference>
<organism evidence="6 7">
    <name type="scientific">Methanococcoides methylutens</name>
    <dbReference type="NCBI Taxonomy" id="2226"/>
    <lineage>
        <taxon>Archaea</taxon>
        <taxon>Methanobacteriati</taxon>
        <taxon>Methanobacteriota</taxon>
        <taxon>Stenosarchaea group</taxon>
        <taxon>Methanomicrobia</taxon>
        <taxon>Methanosarcinales</taxon>
        <taxon>Methanosarcinaceae</taxon>
        <taxon>Methanococcoides</taxon>
    </lineage>
</organism>
<dbReference type="PROSITE" id="PS00634">
    <property type="entry name" value="RIBOSOMAL_L30"/>
    <property type="match status" value="1"/>
</dbReference>
<dbReference type="Proteomes" id="UP000029859">
    <property type="component" value="Unassembled WGS sequence"/>
</dbReference>
<proteinExistence type="inferred from homology"/>
<evidence type="ECO:0000256" key="1">
    <source>
        <dbReference type="ARBA" id="ARBA00007594"/>
    </source>
</evidence>
<dbReference type="PANTHER" id="PTHR11524">
    <property type="entry name" value="60S RIBOSOMAL PROTEIN L7"/>
    <property type="match status" value="1"/>
</dbReference>
<dbReference type="GO" id="GO:0000463">
    <property type="term" value="P:maturation of LSU-rRNA from tricistronic rRNA transcript (SSU-rRNA, 5.8S rRNA, LSU-rRNA)"/>
    <property type="evidence" value="ECO:0007669"/>
    <property type="project" value="TreeGrafter"/>
</dbReference>
<name>A0A099T2X4_METMT</name>
<evidence type="ECO:0000256" key="2">
    <source>
        <dbReference type="ARBA" id="ARBA00022980"/>
    </source>
</evidence>
<dbReference type="InterPro" id="IPR036919">
    <property type="entry name" value="Ribo_uL30_ferredoxin-like_sf"/>
</dbReference>
<keyword evidence="7" id="KW-1185">Reference proteome</keyword>
<evidence type="ECO:0000313" key="7">
    <source>
        <dbReference type="Proteomes" id="UP000029859"/>
    </source>
</evidence>
<evidence type="ECO:0000256" key="3">
    <source>
        <dbReference type="ARBA" id="ARBA00023274"/>
    </source>
</evidence>
<dbReference type="Gene3D" id="3.30.1390.20">
    <property type="entry name" value="Ribosomal protein L30, ferredoxin-like fold domain"/>
    <property type="match status" value="1"/>
</dbReference>
<comment type="similarity">
    <text evidence="1 4">Belongs to the universal ribosomal protein uL30 family.</text>
</comment>